<dbReference type="CDD" id="cd08432">
    <property type="entry name" value="PBP2_GcdR_TrpI_HvrB_AmpR_like"/>
    <property type="match status" value="1"/>
</dbReference>
<feature type="domain" description="HTH lysR-type" evidence="5">
    <location>
        <begin position="4"/>
        <end position="61"/>
    </location>
</feature>
<dbReference type="Gene3D" id="3.40.190.10">
    <property type="entry name" value="Periplasmic binding protein-like II"/>
    <property type="match status" value="2"/>
</dbReference>
<dbReference type="RefSeq" id="WP_197641432.1">
    <property type="nucleotide sequence ID" value="NZ_JAEACP010000001.1"/>
</dbReference>
<dbReference type="InterPro" id="IPR005119">
    <property type="entry name" value="LysR_subst-bd"/>
</dbReference>
<sequence>MALPPLTSLRAFEAAARLGSFKAAAEALFVTQSAISHQIRNLETWLDQPLFQREGSQTRLLPLGEELARSLSVSLTEIEAACRRARAGRAGQALVIAAIPSVAMCWMIPRLSRFRQEHPDIAIRIVYAMHGHGINFQDVHLAFVFAPAPPVIPGIESEFFLSGESAPVCSPALLDRRGAGPGTPRHLLSLGLLHDGDTSGWKTWLEEMGEPAAGAIPGATFEDFNLLRAAALSGQGVALCPLAMVQPDLQSSSLVQLSQHMISYGSDYYLLSTQQADPQLIRKTRIFRDWAMAERDAPLPVPGELPDSR</sequence>
<evidence type="ECO:0000256" key="2">
    <source>
        <dbReference type="ARBA" id="ARBA00023015"/>
    </source>
</evidence>
<dbReference type="InterPro" id="IPR058163">
    <property type="entry name" value="LysR-type_TF_proteobact-type"/>
</dbReference>
<dbReference type="SUPFAM" id="SSF46785">
    <property type="entry name" value="Winged helix' DNA-binding domain"/>
    <property type="match status" value="1"/>
</dbReference>
<keyword evidence="2" id="KW-0805">Transcription regulation</keyword>
<evidence type="ECO:0000256" key="1">
    <source>
        <dbReference type="ARBA" id="ARBA00009437"/>
    </source>
</evidence>
<dbReference type="PANTHER" id="PTHR30537">
    <property type="entry name" value="HTH-TYPE TRANSCRIPTIONAL REGULATOR"/>
    <property type="match status" value="1"/>
</dbReference>
<comment type="similarity">
    <text evidence="1">Belongs to the LysR transcriptional regulatory family.</text>
</comment>
<keyword evidence="3" id="KW-0238">DNA-binding</keyword>
<evidence type="ECO:0000259" key="5">
    <source>
        <dbReference type="PROSITE" id="PS50931"/>
    </source>
</evidence>
<dbReference type="Proteomes" id="UP001595445">
    <property type="component" value="Unassembled WGS sequence"/>
</dbReference>
<dbReference type="InterPro" id="IPR036388">
    <property type="entry name" value="WH-like_DNA-bd_sf"/>
</dbReference>
<dbReference type="EMBL" id="JBHRSM010000025">
    <property type="protein sequence ID" value="MFC3087650.1"/>
    <property type="molecule type" value="Genomic_DNA"/>
</dbReference>
<organism evidence="6 7">
    <name type="scientific">Tabrizicola soli</name>
    <dbReference type="NCBI Taxonomy" id="2185115"/>
    <lineage>
        <taxon>Bacteria</taxon>
        <taxon>Pseudomonadati</taxon>
        <taxon>Pseudomonadota</taxon>
        <taxon>Alphaproteobacteria</taxon>
        <taxon>Rhodobacterales</taxon>
        <taxon>Paracoccaceae</taxon>
        <taxon>Tabrizicola</taxon>
    </lineage>
</organism>
<gene>
    <name evidence="6" type="ORF">ACFOD6_16505</name>
</gene>
<reference evidence="7" key="1">
    <citation type="journal article" date="2019" name="Int. J. Syst. Evol. Microbiol.">
        <title>The Global Catalogue of Microorganisms (GCM) 10K type strain sequencing project: providing services to taxonomists for standard genome sequencing and annotation.</title>
        <authorList>
            <consortium name="The Broad Institute Genomics Platform"/>
            <consortium name="The Broad Institute Genome Sequencing Center for Infectious Disease"/>
            <person name="Wu L."/>
            <person name="Ma J."/>
        </authorList>
    </citation>
    <scope>NUCLEOTIDE SEQUENCE [LARGE SCALE GENOMIC DNA]</scope>
    <source>
        <strain evidence="7">KCTC 62102</strain>
    </source>
</reference>
<proteinExistence type="inferred from homology"/>
<dbReference type="PRINTS" id="PR00039">
    <property type="entry name" value="HTHLYSR"/>
</dbReference>
<dbReference type="Pfam" id="PF03466">
    <property type="entry name" value="LysR_substrate"/>
    <property type="match status" value="1"/>
</dbReference>
<dbReference type="PROSITE" id="PS50931">
    <property type="entry name" value="HTH_LYSR"/>
    <property type="match status" value="1"/>
</dbReference>
<evidence type="ECO:0000256" key="4">
    <source>
        <dbReference type="ARBA" id="ARBA00023163"/>
    </source>
</evidence>
<protein>
    <submittedName>
        <fullName evidence="6">LysR substrate-binding domain-containing protein</fullName>
    </submittedName>
</protein>
<dbReference type="Pfam" id="PF00126">
    <property type="entry name" value="HTH_1"/>
    <property type="match status" value="1"/>
</dbReference>
<evidence type="ECO:0000313" key="7">
    <source>
        <dbReference type="Proteomes" id="UP001595445"/>
    </source>
</evidence>
<keyword evidence="7" id="KW-1185">Reference proteome</keyword>
<dbReference type="PANTHER" id="PTHR30537:SF79">
    <property type="entry name" value="TRANSCRIPTIONAL REGULATOR-RELATED"/>
    <property type="match status" value="1"/>
</dbReference>
<dbReference type="SUPFAM" id="SSF53850">
    <property type="entry name" value="Periplasmic binding protein-like II"/>
    <property type="match status" value="1"/>
</dbReference>
<dbReference type="Gene3D" id="1.10.10.10">
    <property type="entry name" value="Winged helix-like DNA-binding domain superfamily/Winged helix DNA-binding domain"/>
    <property type="match status" value="1"/>
</dbReference>
<comment type="caution">
    <text evidence="6">The sequence shown here is derived from an EMBL/GenBank/DDBJ whole genome shotgun (WGS) entry which is preliminary data.</text>
</comment>
<evidence type="ECO:0000313" key="6">
    <source>
        <dbReference type="EMBL" id="MFC3087650.1"/>
    </source>
</evidence>
<evidence type="ECO:0000256" key="3">
    <source>
        <dbReference type="ARBA" id="ARBA00023125"/>
    </source>
</evidence>
<keyword evidence="4" id="KW-0804">Transcription</keyword>
<dbReference type="InterPro" id="IPR000847">
    <property type="entry name" value="LysR_HTH_N"/>
</dbReference>
<name>A0ABV7DXY1_9RHOB</name>
<accession>A0ABV7DXY1</accession>
<dbReference type="InterPro" id="IPR036390">
    <property type="entry name" value="WH_DNA-bd_sf"/>
</dbReference>